<organism evidence="1 2">
    <name type="scientific">Magnetospirillum sulfuroxidans</name>
    <dbReference type="NCBI Taxonomy" id="611300"/>
    <lineage>
        <taxon>Bacteria</taxon>
        <taxon>Pseudomonadati</taxon>
        <taxon>Pseudomonadota</taxon>
        <taxon>Alphaproteobacteria</taxon>
        <taxon>Rhodospirillales</taxon>
        <taxon>Rhodospirillaceae</taxon>
        <taxon>Magnetospirillum</taxon>
    </lineage>
</organism>
<protein>
    <submittedName>
        <fullName evidence="1">DUF3095 family protein</fullName>
    </submittedName>
</protein>
<dbReference type="Pfam" id="PF11294">
    <property type="entry name" value="DUF3095"/>
    <property type="match status" value="1"/>
</dbReference>
<evidence type="ECO:0000313" key="1">
    <source>
        <dbReference type="EMBL" id="MBR9971962.1"/>
    </source>
</evidence>
<accession>A0ABS5IC08</accession>
<dbReference type="InterPro" id="IPR021445">
    <property type="entry name" value="DUF3095"/>
</dbReference>
<dbReference type="Proteomes" id="UP000680714">
    <property type="component" value="Unassembled WGS sequence"/>
</dbReference>
<comment type="caution">
    <text evidence="1">The sequence shown here is derived from an EMBL/GenBank/DDBJ whole genome shotgun (WGS) entry which is preliminary data.</text>
</comment>
<reference evidence="1 2" key="1">
    <citation type="submission" date="2021-04" db="EMBL/GenBank/DDBJ databases">
        <title>Magnetospirillum sulfuroxidans sp. nov., a facultative chemolithoautotrophic sulfur-oxidizing alphaproteobacterium isolated from freshwater sediment and proposals for Paramagetospirillum gen. nov., and Magnetospirillaceae fam. nov.</title>
        <authorList>
            <person name="Koziaeva V."/>
            <person name="Geelhoed J.S."/>
            <person name="Sorokin D.Y."/>
            <person name="Grouzdev D.S."/>
        </authorList>
    </citation>
    <scope>NUCLEOTIDE SEQUENCE [LARGE SCALE GENOMIC DNA]</scope>
    <source>
        <strain evidence="1 2">J10</strain>
    </source>
</reference>
<dbReference type="RefSeq" id="WP_211548245.1">
    <property type="nucleotide sequence ID" value="NZ_JAGTUF010000007.1"/>
</dbReference>
<name>A0ABS5IC08_9PROT</name>
<evidence type="ECO:0000313" key="2">
    <source>
        <dbReference type="Proteomes" id="UP000680714"/>
    </source>
</evidence>
<proteinExistence type="predicted"/>
<gene>
    <name evidence="1" type="ORF">KEC16_09565</name>
</gene>
<sequence>MLPSIHDFAADGLNAANYACLGGDWWVAAADVEGSTALAQAGRDRDVNFVAGAAVAVLAAIAGRPGAPAACQFGGDGAVAVIPPDCVDAARIGLAALGHWALHEMAVPLRVGMVPVSALNQHGHQVLAALHDFGNTNVFGQFLGAGVAMAERWMKDDPRWRIALEPGELPGLEGLSCRWEPIAPRRGHVLCVIIDPVEASGEALPTLLRDIQAIVDTAAAGPLGDGGALRPVVLPRARLLGLEAKVVEPGRRFARVMRAVLGSVILGVVHRLGGTLLGLDVEHYRRKVAERSDYRKLAGGPRLVLDVTAAEDRRLEALLNTAEAAGHIHFGLARSSATTMTCMVGDFSADRHVHFVDGDGLGYWRASVMLKEKLKPAP</sequence>
<dbReference type="EMBL" id="JAGTUF010000007">
    <property type="protein sequence ID" value="MBR9971962.1"/>
    <property type="molecule type" value="Genomic_DNA"/>
</dbReference>
<keyword evidence="2" id="KW-1185">Reference proteome</keyword>